<evidence type="ECO:0000313" key="3">
    <source>
        <dbReference type="Proteomes" id="UP000002668"/>
    </source>
</evidence>
<gene>
    <name evidence="2" type="ORF">LEMA_P095290.1</name>
</gene>
<dbReference type="Proteomes" id="UP000002668">
    <property type="component" value="Genome"/>
</dbReference>
<accession>E5A3A7</accession>
<proteinExistence type="predicted"/>
<organism evidence="3">
    <name type="scientific">Leptosphaeria maculans (strain JN3 / isolate v23.1.3 / race Av1-4-5-6-7-8)</name>
    <name type="common">Blackleg fungus</name>
    <name type="synonym">Phoma lingam</name>
    <dbReference type="NCBI Taxonomy" id="985895"/>
    <lineage>
        <taxon>Eukaryota</taxon>
        <taxon>Fungi</taxon>
        <taxon>Dikarya</taxon>
        <taxon>Ascomycota</taxon>
        <taxon>Pezizomycotina</taxon>
        <taxon>Dothideomycetes</taxon>
        <taxon>Pleosporomycetidae</taxon>
        <taxon>Pleosporales</taxon>
        <taxon>Pleosporineae</taxon>
        <taxon>Leptosphaeriaceae</taxon>
        <taxon>Plenodomus</taxon>
        <taxon>Plenodomus lingam/Leptosphaeria maculans species complex</taxon>
    </lineage>
</organism>
<keyword evidence="3" id="KW-1185">Reference proteome</keyword>
<reference evidence="3" key="1">
    <citation type="journal article" date="2011" name="Nat. Commun.">
        <title>Effector diversification within compartments of the Leptosphaeria maculans genome affected by Repeat-Induced Point mutations.</title>
        <authorList>
            <person name="Rouxel T."/>
            <person name="Grandaubert J."/>
            <person name="Hane J.K."/>
            <person name="Hoede C."/>
            <person name="van de Wouw A.P."/>
            <person name="Couloux A."/>
            <person name="Dominguez V."/>
            <person name="Anthouard V."/>
            <person name="Bally P."/>
            <person name="Bourras S."/>
            <person name="Cozijnsen A.J."/>
            <person name="Ciuffetti L.M."/>
            <person name="Degrave A."/>
            <person name="Dilmaghani A."/>
            <person name="Duret L."/>
            <person name="Fudal I."/>
            <person name="Goodwin S.B."/>
            <person name="Gout L."/>
            <person name="Glaser N."/>
            <person name="Linglin J."/>
            <person name="Kema G.H.J."/>
            <person name="Lapalu N."/>
            <person name="Lawrence C.B."/>
            <person name="May K."/>
            <person name="Meyer M."/>
            <person name="Ollivier B."/>
            <person name="Poulain J."/>
            <person name="Schoch C.L."/>
            <person name="Simon A."/>
            <person name="Spatafora J.W."/>
            <person name="Stachowiak A."/>
            <person name="Turgeon B.G."/>
            <person name="Tyler B.M."/>
            <person name="Vincent D."/>
            <person name="Weissenbach J."/>
            <person name="Amselem J."/>
            <person name="Quesneville H."/>
            <person name="Oliver R.P."/>
            <person name="Wincker P."/>
            <person name="Balesdent M.-H."/>
            <person name="Howlett B.J."/>
        </authorList>
    </citation>
    <scope>NUCLEOTIDE SEQUENCE [LARGE SCALE GENOMIC DNA]</scope>
    <source>
        <strain evidence="3">JN3 / isolate v23.1.3 / race Av1-4-5-6-7-8</strain>
    </source>
</reference>
<dbReference type="VEuPathDB" id="FungiDB:LEMA_P095290.1"/>
<dbReference type="EMBL" id="FP929133">
    <property type="protein sequence ID" value="CBX98120.1"/>
    <property type="molecule type" value="Genomic_DNA"/>
</dbReference>
<evidence type="ECO:0000256" key="1">
    <source>
        <dbReference type="SAM" id="MobiDB-lite"/>
    </source>
</evidence>
<sequence>MWRPGPGSRLCVLFLGRSVEHEGTMETWTLWEAGPLLSARARQSRHGLPSLSLLGGHCFLDTSASAGTPPLPPPTITTGTTRTTTATTTTTTTTTFFTPPTCRHQHSLAAALELSRLELGMAVLRSTRWLEALLSLTQYIGLIGPVAAMMLQPVFSRYAAPRGRCRPAIFRRA</sequence>
<feature type="compositionally biased region" description="Low complexity" evidence="1">
    <location>
        <begin position="76"/>
        <end position="86"/>
    </location>
</feature>
<name>E5A3A7_LEPMJ</name>
<dbReference type="InParanoid" id="E5A3A7"/>
<dbReference type="HOGENOM" id="CLU_1547880_0_0_1"/>
<evidence type="ECO:0000313" key="2">
    <source>
        <dbReference type="EMBL" id="CBX98120.1"/>
    </source>
</evidence>
<protein>
    <submittedName>
        <fullName evidence="2">Predicted protein</fullName>
    </submittedName>
</protein>
<feature type="region of interest" description="Disordered" evidence="1">
    <location>
        <begin position="64"/>
        <end position="86"/>
    </location>
</feature>
<dbReference type="AlphaFoldDB" id="E5A3A7"/>